<feature type="region of interest" description="Disordered" evidence="1">
    <location>
        <begin position="155"/>
        <end position="217"/>
    </location>
</feature>
<accession>A0ABX9MCJ6</accession>
<protein>
    <recommendedName>
        <fullName evidence="5">NEAT domain-containing protein</fullName>
    </recommendedName>
</protein>
<feature type="compositionally biased region" description="Basic and acidic residues" evidence="1">
    <location>
        <begin position="164"/>
        <end position="212"/>
    </location>
</feature>
<name>A0ABX9MCJ6_9FIRM</name>
<dbReference type="Proteomes" id="UP000266262">
    <property type="component" value="Unassembled WGS sequence"/>
</dbReference>
<proteinExistence type="predicted"/>
<evidence type="ECO:0000313" key="4">
    <source>
        <dbReference type="Proteomes" id="UP000266262"/>
    </source>
</evidence>
<organism evidence="3 4">
    <name type="scientific">Dialister pneumosintes</name>
    <dbReference type="NCBI Taxonomy" id="39950"/>
    <lineage>
        <taxon>Bacteria</taxon>
        <taxon>Bacillati</taxon>
        <taxon>Bacillota</taxon>
        <taxon>Negativicutes</taxon>
        <taxon>Veillonellales</taxon>
        <taxon>Veillonellaceae</taxon>
        <taxon>Dialister</taxon>
    </lineage>
</organism>
<evidence type="ECO:0008006" key="5">
    <source>
        <dbReference type="Google" id="ProtNLM"/>
    </source>
</evidence>
<gene>
    <name evidence="3" type="ORF">DX915_05405</name>
</gene>
<evidence type="ECO:0000313" key="3">
    <source>
        <dbReference type="EMBL" id="RID94907.1"/>
    </source>
</evidence>
<comment type="caution">
    <text evidence="3">The sequence shown here is derived from an EMBL/GenBank/DDBJ whole genome shotgun (WGS) entry which is preliminary data.</text>
</comment>
<dbReference type="EMBL" id="QWKU01000001">
    <property type="protein sequence ID" value="RID94907.1"/>
    <property type="molecule type" value="Genomic_DNA"/>
</dbReference>
<sequence>MKIKHLFCTSCLAISLAIGGYMHADAIFYFNNDTNYPMLNTGNRKSGTHLFMDVNSTVVTNVTKNDIQVAVNLLHIRNDLIVDTNTTYFKLAVGGKNYVLDATDKWHLLPKNTANPLTLAAVLIREDMANSVHREKYEKEISEIIYNKQQKKAKQSKKNVVTTSEKKEHTDKKVTTNKKQVTEKKTESKKKEEKVSLPKDKKENIKQQKPEEDTIQVKIESVPVVHITTRE</sequence>
<reference evidence="3 4" key="1">
    <citation type="submission" date="2018-08" db="EMBL/GenBank/DDBJ databases">
        <title>Draft genome sequence of Dialister pneumosintes KCOM 1685.</title>
        <authorList>
            <person name="Kook J.-K."/>
            <person name="Park S.-N."/>
            <person name="Lim Y.K."/>
        </authorList>
    </citation>
    <scope>NUCLEOTIDE SEQUENCE [LARGE SCALE GENOMIC DNA]</scope>
    <source>
        <strain evidence="3 4">KCOM 1685</strain>
    </source>
</reference>
<feature type="signal peptide" evidence="2">
    <location>
        <begin position="1"/>
        <end position="24"/>
    </location>
</feature>
<dbReference type="RefSeq" id="WP_119056597.1">
    <property type="nucleotide sequence ID" value="NZ_QWKU01000001.1"/>
</dbReference>
<feature type="chain" id="PRO_5045109138" description="NEAT domain-containing protein" evidence="2">
    <location>
        <begin position="25"/>
        <end position="231"/>
    </location>
</feature>
<keyword evidence="4" id="KW-1185">Reference proteome</keyword>
<evidence type="ECO:0000256" key="1">
    <source>
        <dbReference type="SAM" id="MobiDB-lite"/>
    </source>
</evidence>
<evidence type="ECO:0000256" key="2">
    <source>
        <dbReference type="SAM" id="SignalP"/>
    </source>
</evidence>
<keyword evidence="2" id="KW-0732">Signal</keyword>